<dbReference type="AlphaFoldDB" id="A0A376G0D0"/>
<organism evidence="1 2">
    <name type="scientific">Empedobacter falsenii</name>
    <dbReference type="NCBI Taxonomy" id="343874"/>
    <lineage>
        <taxon>Bacteria</taxon>
        <taxon>Pseudomonadati</taxon>
        <taxon>Bacteroidota</taxon>
        <taxon>Flavobacteriia</taxon>
        <taxon>Flavobacteriales</taxon>
        <taxon>Weeksellaceae</taxon>
        <taxon>Empedobacter</taxon>
    </lineage>
</organism>
<evidence type="ECO:0000313" key="1">
    <source>
        <dbReference type="EMBL" id="STD54075.1"/>
    </source>
</evidence>
<name>A0A376G0D0_9FLAO</name>
<gene>
    <name evidence="1" type="ORF">NCTC13456_00827</name>
</gene>
<proteinExistence type="predicted"/>
<dbReference type="EMBL" id="UFXS01000001">
    <property type="protein sequence ID" value="STD54075.1"/>
    <property type="molecule type" value="Genomic_DNA"/>
</dbReference>
<sequence>MAKTDNEFNINGKLGNLIFFQRNGKSFVKKYAGGFVNSSAQQHPNTIEVKKRFKELSMFSASFKKHILPFNWKQKDGTFHNQLVSFFSTIKKETNQSTMYTALVEAYKNGKLQHRSLNKKCKLSPFYVQYNAQTNELKIQAGLVFQHKSKFPNAYLEISIGWLVCTEELELNLINFQNFYVPIDNLATPLAEIKLLPQIQEQRNSSTTFPFVGISIVTQDNEQAKLFHPFHYTLTTFL</sequence>
<protein>
    <submittedName>
        <fullName evidence="1">Uncharacterized protein</fullName>
    </submittedName>
</protein>
<dbReference type="Proteomes" id="UP000254737">
    <property type="component" value="Unassembled WGS sequence"/>
</dbReference>
<dbReference type="RefSeq" id="WP_114998902.1">
    <property type="nucleotide sequence ID" value="NZ_UFXS01000001.1"/>
</dbReference>
<accession>A0A376G0D0</accession>
<reference evidence="1 2" key="1">
    <citation type="submission" date="2018-06" db="EMBL/GenBank/DDBJ databases">
        <authorList>
            <consortium name="Pathogen Informatics"/>
            <person name="Doyle S."/>
        </authorList>
    </citation>
    <scope>NUCLEOTIDE SEQUENCE [LARGE SCALE GENOMIC DNA]</scope>
    <source>
        <strain evidence="1 2">NCTC13456</strain>
    </source>
</reference>
<evidence type="ECO:0000313" key="2">
    <source>
        <dbReference type="Proteomes" id="UP000254737"/>
    </source>
</evidence>